<dbReference type="Gene3D" id="2.10.260.10">
    <property type="match status" value="1"/>
</dbReference>
<dbReference type="AlphaFoldDB" id="A0A3B0YFH9"/>
<dbReference type="SUPFAM" id="SSF89447">
    <property type="entry name" value="AbrB/MazE/MraZ-like"/>
    <property type="match status" value="1"/>
</dbReference>
<dbReference type="InterPro" id="IPR007159">
    <property type="entry name" value="SpoVT-AbrB_dom"/>
</dbReference>
<name>A0A3B0YFH9_9ZZZZ</name>
<dbReference type="PANTHER" id="PTHR40516:SF1">
    <property type="entry name" value="ANTITOXIN CHPS-RELATED"/>
    <property type="match status" value="1"/>
</dbReference>
<evidence type="ECO:0000259" key="1">
    <source>
        <dbReference type="SMART" id="SM00966"/>
    </source>
</evidence>
<gene>
    <name evidence="2" type="ORF">MNBD_GAMMA13-276</name>
</gene>
<dbReference type="GO" id="GO:0097351">
    <property type="term" value="F:toxin sequestering activity"/>
    <property type="evidence" value="ECO:0007669"/>
    <property type="project" value="InterPro"/>
</dbReference>
<dbReference type="EMBL" id="UOFK01000145">
    <property type="protein sequence ID" value="VAW78171.1"/>
    <property type="molecule type" value="Genomic_DNA"/>
</dbReference>
<proteinExistence type="predicted"/>
<dbReference type="InterPro" id="IPR039052">
    <property type="entry name" value="Antitox_PemI-like"/>
</dbReference>
<evidence type="ECO:0000313" key="2">
    <source>
        <dbReference type="EMBL" id="VAW78171.1"/>
    </source>
</evidence>
<protein>
    <recommendedName>
        <fullName evidence="1">SpoVT-AbrB domain-containing protein</fullName>
    </recommendedName>
</protein>
<accession>A0A3B0YFH9</accession>
<organism evidence="2">
    <name type="scientific">hydrothermal vent metagenome</name>
    <dbReference type="NCBI Taxonomy" id="652676"/>
    <lineage>
        <taxon>unclassified sequences</taxon>
        <taxon>metagenomes</taxon>
        <taxon>ecological metagenomes</taxon>
    </lineage>
</organism>
<reference evidence="2" key="1">
    <citation type="submission" date="2018-06" db="EMBL/GenBank/DDBJ databases">
        <authorList>
            <person name="Zhirakovskaya E."/>
        </authorList>
    </citation>
    <scope>NUCLEOTIDE SEQUENCE</scope>
</reference>
<dbReference type="PANTHER" id="PTHR40516">
    <property type="entry name" value="ANTITOXIN CHPS-RELATED"/>
    <property type="match status" value="1"/>
</dbReference>
<feature type="domain" description="SpoVT-AbrB" evidence="1">
    <location>
        <begin position="6"/>
        <end position="51"/>
    </location>
</feature>
<sequence length="84" mass="9259">MELEVLKWGNSAAIRINKSLLRQIKASVGASLVAEIRNGGLFLKPAAEPQYLLADLLSTCTKSKMSMNDEDRRWLEDAPVGKEA</sequence>
<dbReference type="SMART" id="SM00966">
    <property type="entry name" value="SpoVT_AbrB"/>
    <property type="match status" value="1"/>
</dbReference>
<dbReference type="GO" id="GO:0003677">
    <property type="term" value="F:DNA binding"/>
    <property type="evidence" value="ECO:0007669"/>
    <property type="project" value="InterPro"/>
</dbReference>
<dbReference type="InterPro" id="IPR037914">
    <property type="entry name" value="SpoVT-AbrB_sf"/>
</dbReference>